<reference evidence="2 3" key="1">
    <citation type="submission" date="2024-02" db="EMBL/GenBank/DDBJ databases">
        <authorList>
            <person name="Daric V."/>
            <person name="Darras S."/>
        </authorList>
    </citation>
    <scope>NUCLEOTIDE SEQUENCE [LARGE SCALE GENOMIC DNA]</scope>
</reference>
<feature type="region of interest" description="Disordered" evidence="1">
    <location>
        <begin position="335"/>
        <end position="365"/>
    </location>
</feature>
<accession>A0ABP0F5Z3</accession>
<sequence>MSYGQTTLTDDKPVVEEFCDLLENSKQLFNGLRDLPQYGQRQWQPHFAKTFETYTKLWKFQQENRCALDRSYKLKRWQIGEIASKIGQLYYHYYLRTSETNYLNEAYQFYSAIRSRKYYKSIENEDNPDLLLKKHRYYARFIVVCLLLNYKQDVCELVEDFSKQVLEHKSLLQNKEDEWDMVVMEVREFPNSDPVQVLNAETYQPCDLTMRLLPNSLPPLEKGIRRTVTLGDAIIVGNSPSQMKFSELTIDMFRMVQVLERAPCAFQDPLQRFHKPNPSQERSDRLLKRENPHKYLLYRPTFFQIFTFLSTAVKELPLGNALLVYLSAHGSMTRSSGKHETTEGYDLGGIITNDRKDDNTPRKQTATKNMHCLHPGDLYPFMRKPMLLIVDSDNAKAFGNIPNLFGQSVVCLMASDELPNSLKDPFLHGRLLTNFLYSPLLSFMLVCGIAQTSDQVYEACSQVMGKIMSEIQKAYMRSRTIDESFLHFLGDDFMRLILLRFAFCCCTLRLHKAYKESKFYPKSYPALPDEDFIGNFTITKAIVDIADMLGVKSLFVDSRYA</sequence>
<dbReference type="InterPro" id="IPR022709">
    <property type="entry name" value="SCAI"/>
</dbReference>
<evidence type="ECO:0000256" key="1">
    <source>
        <dbReference type="SAM" id="MobiDB-lite"/>
    </source>
</evidence>
<evidence type="ECO:0008006" key="4">
    <source>
        <dbReference type="Google" id="ProtNLM"/>
    </source>
</evidence>
<dbReference type="EMBL" id="CAWYQH010000013">
    <property type="protein sequence ID" value="CAK8674836.1"/>
    <property type="molecule type" value="Genomic_DNA"/>
</dbReference>
<organism evidence="2 3">
    <name type="scientific">Clavelina lepadiformis</name>
    <name type="common">Light-bulb sea squirt</name>
    <name type="synonym">Ascidia lepadiformis</name>
    <dbReference type="NCBI Taxonomy" id="159417"/>
    <lineage>
        <taxon>Eukaryota</taxon>
        <taxon>Metazoa</taxon>
        <taxon>Chordata</taxon>
        <taxon>Tunicata</taxon>
        <taxon>Ascidiacea</taxon>
        <taxon>Aplousobranchia</taxon>
        <taxon>Clavelinidae</taxon>
        <taxon>Clavelina</taxon>
    </lineage>
</organism>
<keyword evidence="3" id="KW-1185">Reference proteome</keyword>
<gene>
    <name evidence="2" type="ORF">CVLEPA_LOCUS4494</name>
</gene>
<protein>
    <recommendedName>
        <fullName evidence="4">Protein SCAI</fullName>
    </recommendedName>
</protein>
<proteinExistence type="predicted"/>
<dbReference type="Proteomes" id="UP001642483">
    <property type="component" value="Unassembled WGS sequence"/>
</dbReference>
<dbReference type="PANTHER" id="PTHR21243">
    <property type="entry name" value="PROTEIN SCAI"/>
    <property type="match status" value="1"/>
</dbReference>
<dbReference type="Pfam" id="PF12070">
    <property type="entry name" value="SCAI"/>
    <property type="match status" value="1"/>
</dbReference>
<name>A0ABP0F5Z3_CLALP</name>
<evidence type="ECO:0000313" key="2">
    <source>
        <dbReference type="EMBL" id="CAK8674836.1"/>
    </source>
</evidence>
<evidence type="ECO:0000313" key="3">
    <source>
        <dbReference type="Proteomes" id="UP001642483"/>
    </source>
</evidence>
<comment type="caution">
    <text evidence="2">The sequence shown here is derived from an EMBL/GenBank/DDBJ whole genome shotgun (WGS) entry which is preliminary data.</text>
</comment>